<evidence type="ECO:0000313" key="5">
    <source>
        <dbReference type="Proteomes" id="UP000293562"/>
    </source>
</evidence>
<dbReference type="Pfam" id="PF02397">
    <property type="entry name" value="Bac_transf"/>
    <property type="match status" value="1"/>
</dbReference>
<evidence type="ECO:0000256" key="2">
    <source>
        <dbReference type="SAM" id="Phobius"/>
    </source>
</evidence>
<organism evidence="4 5">
    <name type="scientific">Ancylomarina subtilis</name>
    <dbReference type="NCBI Taxonomy" id="1639035"/>
    <lineage>
        <taxon>Bacteria</taxon>
        <taxon>Pseudomonadati</taxon>
        <taxon>Bacteroidota</taxon>
        <taxon>Bacteroidia</taxon>
        <taxon>Marinilabiliales</taxon>
        <taxon>Marinifilaceae</taxon>
        <taxon>Ancylomarina</taxon>
    </lineage>
</organism>
<sequence length="206" mass="23751">MYSRYFKPIFDFTIAFVLLIALSPIFLIIFFLLLLTGIHRPFFLQERSGYKGQYFLIIKFRTMTDKRDRSGDLLPDKDRLTFIGKIIRKLSFDEIPQLINVLKGDISIIGPRPLLPRYLPYYTKKENLRHTVKPGMSGLAQINGGNTLDWDTRLALDVEYVTDITFKNDCIILLRTIRMVLLSDGSCVDPRSVIKDLNDERGGGIK</sequence>
<comment type="similarity">
    <text evidence="1">Belongs to the bacterial sugar transferase family.</text>
</comment>
<gene>
    <name evidence="4" type="ORF">EV201_1435</name>
</gene>
<keyword evidence="4" id="KW-0808">Transferase</keyword>
<dbReference type="OrthoDB" id="9808602at2"/>
<feature type="transmembrane region" description="Helical" evidence="2">
    <location>
        <begin position="12"/>
        <end position="35"/>
    </location>
</feature>
<reference evidence="4 5" key="1">
    <citation type="submission" date="2019-02" db="EMBL/GenBank/DDBJ databases">
        <title>Genomic Encyclopedia of Type Strains, Phase IV (KMG-IV): sequencing the most valuable type-strain genomes for metagenomic binning, comparative biology and taxonomic classification.</title>
        <authorList>
            <person name="Goeker M."/>
        </authorList>
    </citation>
    <scope>NUCLEOTIDE SEQUENCE [LARGE SCALE GENOMIC DNA]</scope>
    <source>
        <strain evidence="4 5">DSM 28825</strain>
    </source>
</reference>
<dbReference type="EMBL" id="SHKN01000001">
    <property type="protein sequence ID" value="RZT96785.1"/>
    <property type="molecule type" value="Genomic_DNA"/>
</dbReference>
<dbReference type="AlphaFoldDB" id="A0A4V2FT50"/>
<dbReference type="PANTHER" id="PTHR30576">
    <property type="entry name" value="COLANIC BIOSYNTHESIS UDP-GLUCOSE LIPID CARRIER TRANSFERASE"/>
    <property type="match status" value="1"/>
</dbReference>
<comment type="caution">
    <text evidence="4">The sequence shown here is derived from an EMBL/GenBank/DDBJ whole genome shotgun (WGS) entry which is preliminary data.</text>
</comment>
<feature type="domain" description="Bacterial sugar transferase" evidence="3">
    <location>
        <begin position="7"/>
        <end position="181"/>
    </location>
</feature>
<dbReference type="PANTHER" id="PTHR30576:SF8">
    <property type="entry name" value="UNDECAPRENYL-PHOSPHATE GALACTOSE PHOSPHOTRANSFERASE"/>
    <property type="match status" value="1"/>
</dbReference>
<dbReference type="Proteomes" id="UP000293562">
    <property type="component" value="Unassembled WGS sequence"/>
</dbReference>
<name>A0A4V2FT50_9BACT</name>
<dbReference type="GO" id="GO:0016780">
    <property type="term" value="F:phosphotransferase activity, for other substituted phosphate groups"/>
    <property type="evidence" value="ECO:0007669"/>
    <property type="project" value="TreeGrafter"/>
</dbReference>
<keyword evidence="2" id="KW-0472">Membrane</keyword>
<protein>
    <submittedName>
        <fullName evidence="4">Lipopolysaccharide/colanic/teichoic acid biosynthesis glycosyltransferase</fullName>
    </submittedName>
</protein>
<keyword evidence="2" id="KW-0812">Transmembrane</keyword>
<accession>A0A4V2FT50</accession>
<keyword evidence="5" id="KW-1185">Reference proteome</keyword>
<dbReference type="InterPro" id="IPR003362">
    <property type="entry name" value="Bact_transf"/>
</dbReference>
<evidence type="ECO:0000313" key="4">
    <source>
        <dbReference type="EMBL" id="RZT96785.1"/>
    </source>
</evidence>
<proteinExistence type="inferred from homology"/>
<evidence type="ECO:0000259" key="3">
    <source>
        <dbReference type="Pfam" id="PF02397"/>
    </source>
</evidence>
<dbReference type="RefSeq" id="WP_130306868.1">
    <property type="nucleotide sequence ID" value="NZ_SHKN01000001.1"/>
</dbReference>
<evidence type="ECO:0000256" key="1">
    <source>
        <dbReference type="ARBA" id="ARBA00006464"/>
    </source>
</evidence>
<keyword evidence="2" id="KW-1133">Transmembrane helix</keyword>